<evidence type="ECO:0000313" key="3">
    <source>
        <dbReference type="Proteomes" id="UP000054549"/>
    </source>
</evidence>
<dbReference type="EMBL" id="KN818259">
    <property type="protein sequence ID" value="KIL63451.1"/>
    <property type="molecule type" value="Genomic_DNA"/>
</dbReference>
<dbReference type="PRINTS" id="PR00411">
    <property type="entry name" value="PNDRDTASEI"/>
</dbReference>
<dbReference type="InterPro" id="IPR036188">
    <property type="entry name" value="FAD/NAD-bd_sf"/>
</dbReference>
<dbReference type="STRING" id="946122.A0A0C2X2R4"/>
<dbReference type="Pfam" id="PF13738">
    <property type="entry name" value="Pyr_redox_3"/>
    <property type="match status" value="1"/>
</dbReference>
<dbReference type="Proteomes" id="UP000054549">
    <property type="component" value="Unassembled WGS sequence"/>
</dbReference>
<dbReference type="GO" id="GO:0050660">
    <property type="term" value="F:flavin adenine dinucleotide binding"/>
    <property type="evidence" value="ECO:0007669"/>
    <property type="project" value="TreeGrafter"/>
</dbReference>
<reference evidence="2 3" key="1">
    <citation type="submission" date="2014-04" db="EMBL/GenBank/DDBJ databases">
        <title>Evolutionary Origins and Diversification of the Mycorrhizal Mutualists.</title>
        <authorList>
            <consortium name="DOE Joint Genome Institute"/>
            <consortium name="Mycorrhizal Genomics Consortium"/>
            <person name="Kohler A."/>
            <person name="Kuo A."/>
            <person name="Nagy L.G."/>
            <person name="Floudas D."/>
            <person name="Copeland A."/>
            <person name="Barry K.W."/>
            <person name="Cichocki N."/>
            <person name="Veneault-Fourrey C."/>
            <person name="LaButti K."/>
            <person name="Lindquist E.A."/>
            <person name="Lipzen A."/>
            <person name="Lundell T."/>
            <person name="Morin E."/>
            <person name="Murat C."/>
            <person name="Riley R."/>
            <person name="Ohm R."/>
            <person name="Sun H."/>
            <person name="Tunlid A."/>
            <person name="Henrissat B."/>
            <person name="Grigoriev I.V."/>
            <person name="Hibbett D.S."/>
            <person name="Martin F."/>
        </authorList>
    </citation>
    <scope>NUCLEOTIDE SEQUENCE [LARGE SCALE GENOMIC DNA]</scope>
    <source>
        <strain evidence="2 3">Koide BX008</strain>
    </source>
</reference>
<dbReference type="OrthoDB" id="74360at2759"/>
<dbReference type="PANTHER" id="PTHR43539:SF26">
    <property type="entry name" value="MONOOXYGENASE, PUTATIVE-RELATED"/>
    <property type="match status" value="1"/>
</dbReference>
<gene>
    <name evidence="2" type="ORF">M378DRAFT_671501</name>
</gene>
<dbReference type="PANTHER" id="PTHR43539">
    <property type="entry name" value="FLAVIN-BINDING MONOOXYGENASE-LIKE PROTEIN (AFU_ORTHOLOGUE AFUA_4G09220)"/>
    <property type="match status" value="1"/>
</dbReference>
<keyword evidence="3" id="KW-1185">Reference proteome</keyword>
<keyword evidence="1" id="KW-0560">Oxidoreductase</keyword>
<dbReference type="SUPFAM" id="SSF51905">
    <property type="entry name" value="FAD/NAD(P)-binding domain"/>
    <property type="match status" value="2"/>
</dbReference>
<sequence length="600" mass="67110">MAVDISQIPVPPLPTLTNLNATVPDDVDAPKIASEWLAALAGCLESDNPTGVNSLFVEDSWWRDMFSLTWDFRTFHGISSIVSFLNDRIKSTRPRSFKLRQDFLELQRPFDDIAWIIALFDFETDTGIGFGIFHLVPTSNGEWKAHTLYTNLEGLKGFPERIGALRNQEPNHGRWEEDRNREKEFESTDPTVLIIGGGHSGLGLAARLKAYGIPNLIVECNVRIGDNWRNRYDALSLHDPVWYDHMPYLPFPPTWPVYAPARKVANWLESYADILDLNVWTSSEVTAAVQDPSDNKWKVTVKRGDGTERALKVNHVVFATGFSSSIPKIPQIPGVEKFKGKTLHSSQYKKASDHAGQKVVVVGACTSAHDIAKDYYNHGVDVTMYQRSSTYIMSPKNGYDVLFKGLYDESGPHTDIADRLGASLPLFMGLGLAQRGAKRILELDRDILESLRKRGFRTNNGIHDTGVTMLYWSKGGGYYFEVGASQLIADGKIKLKNDSPIKEFTETGFLFEDGSELPAEVVVFATGLSDIRGNIRKICGDEVADKCPPIWGLDKQGEVNGSVREVGSPGLWYFVGNFAFSRFHSKHLALREYLPRLPFS</sequence>
<proteinExistence type="predicted"/>
<evidence type="ECO:0008006" key="4">
    <source>
        <dbReference type="Google" id="ProtNLM"/>
    </source>
</evidence>
<evidence type="ECO:0000256" key="1">
    <source>
        <dbReference type="ARBA" id="ARBA00023002"/>
    </source>
</evidence>
<dbReference type="InParanoid" id="A0A0C2X2R4"/>
<dbReference type="HOGENOM" id="CLU_015676_1_0_1"/>
<accession>A0A0C2X2R4</accession>
<dbReference type="AlphaFoldDB" id="A0A0C2X2R4"/>
<dbReference type="InterPro" id="IPR050982">
    <property type="entry name" value="Auxin_biosynth/cation_transpt"/>
</dbReference>
<organism evidence="2 3">
    <name type="scientific">Amanita muscaria (strain Koide BX008)</name>
    <dbReference type="NCBI Taxonomy" id="946122"/>
    <lineage>
        <taxon>Eukaryota</taxon>
        <taxon>Fungi</taxon>
        <taxon>Dikarya</taxon>
        <taxon>Basidiomycota</taxon>
        <taxon>Agaricomycotina</taxon>
        <taxon>Agaricomycetes</taxon>
        <taxon>Agaricomycetidae</taxon>
        <taxon>Agaricales</taxon>
        <taxon>Pluteineae</taxon>
        <taxon>Amanitaceae</taxon>
        <taxon>Amanita</taxon>
    </lineage>
</organism>
<dbReference type="GO" id="GO:0004497">
    <property type="term" value="F:monooxygenase activity"/>
    <property type="evidence" value="ECO:0007669"/>
    <property type="project" value="TreeGrafter"/>
</dbReference>
<protein>
    <recommendedName>
        <fullName evidence="4">FAD/NAD(P)-binding domain-containing protein</fullName>
    </recommendedName>
</protein>
<evidence type="ECO:0000313" key="2">
    <source>
        <dbReference type="EMBL" id="KIL63451.1"/>
    </source>
</evidence>
<dbReference type="Gene3D" id="3.50.50.60">
    <property type="entry name" value="FAD/NAD(P)-binding domain"/>
    <property type="match status" value="1"/>
</dbReference>
<name>A0A0C2X2R4_AMAMK</name>